<evidence type="ECO:0000256" key="1">
    <source>
        <dbReference type="ARBA" id="ARBA00006547"/>
    </source>
</evidence>
<reference evidence="3 4" key="1">
    <citation type="submission" date="2015-04" db="EMBL/GenBank/DDBJ databases">
        <title>The draft genome sequence of Erythrobacter luteus KA37.</title>
        <authorList>
            <person name="Zhuang L."/>
            <person name="Liu Y."/>
            <person name="Shao Z."/>
        </authorList>
    </citation>
    <scope>NUCLEOTIDE SEQUENCE [LARGE SCALE GENOMIC DNA]</scope>
    <source>
        <strain evidence="3 4">KA37</strain>
    </source>
</reference>
<sequence>MTRLDAYLNRIGIARPSELDAAGLLAVQAAHRQAIPFENIDVRLRQAIPTESQAVFDKLVTQRRGGFCFEHNRLLSDMLAAMGMANRVLLARVTFGDPPALPPLTHCLLLVTLPDGQRMIADGGFGGTYCPPLPLADGAEATSGDGARHRLTQIGAPGTLPGEWLLERMGPPETSDGRGRDHAAWEQQYAFELADTAPADLVMGSHFASTHPSARHVNCHVASRVLPDGFVSLLERQFSRYRAGHPVERREVADVAEYRDLLAREIGVDLPVETLDRLPLWAGAD</sequence>
<dbReference type="PRINTS" id="PR01543">
    <property type="entry name" value="ANATRNSFRASE"/>
</dbReference>
<dbReference type="InterPro" id="IPR038765">
    <property type="entry name" value="Papain-like_cys_pep_sf"/>
</dbReference>
<dbReference type="Proteomes" id="UP000053464">
    <property type="component" value="Unassembled WGS sequence"/>
</dbReference>
<dbReference type="OrthoDB" id="7181050at2"/>
<name>A0A0G9MUA9_9SPHN</name>
<dbReference type="PANTHER" id="PTHR11786">
    <property type="entry name" value="N-HYDROXYARYLAMINE O-ACETYLTRANSFERASE"/>
    <property type="match status" value="1"/>
</dbReference>
<dbReference type="SUPFAM" id="SSF54001">
    <property type="entry name" value="Cysteine proteinases"/>
    <property type="match status" value="1"/>
</dbReference>
<dbReference type="GO" id="GO:0016407">
    <property type="term" value="F:acetyltransferase activity"/>
    <property type="evidence" value="ECO:0007669"/>
    <property type="project" value="InterPro"/>
</dbReference>
<dbReference type="STRING" id="1581420.AAW00_07610"/>
<dbReference type="AlphaFoldDB" id="A0A0G9MUA9"/>
<dbReference type="PATRIC" id="fig|1581420.6.peg.1558"/>
<dbReference type="PANTHER" id="PTHR11786:SF0">
    <property type="entry name" value="ARYLAMINE N-ACETYLTRANSFERASE 4-RELATED"/>
    <property type="match status" value="1"/>
</dbReference>
<evidence type="ECO:0008006" key="5">
    <source>
        <dbReference type="Google" id="ProtNLM"/>
    </source>
</evidence>
<dbReference type="Gene3D" id="2.40.128.150">
    <property type="entry name" value="Cysteine proteinases"/>
    <property type="match status" value="1"/>
</dbReference>
<evidence type="ECO:0000313" key="4">
    <source>
        <dbReference type="Proteomes" id="UP000053464"/>
    </source>
</evidence>
<keyword evidence="4" id="KW-1185">Reference proteome</keyword>
<proteinExistence type="inferred from homology"/>
<dbReference type="InterPro" id="IPR001447">
    <property type="entry name" value="Arylamine_N-AcTrfase"/>
</dbReference>
<dbReference type="Gene3D" id="3.30.2140.10">
    <property type="entry name" value="Arylamine N-acetyltransferase"/>
    <property type="match status" value="1"/>
</dbReference>
<evidence type="ECO:0000256" key="2">
    <source>
        <dbReference type="RuleBase" id="RU003452"/>
    </source>
</evidence>
<comment type="similarity">
    <text evidence="1 2">Belongs to the arylamine N-acetyltransferase family.</text>
</comment>
<dbReference type="RefSeq" id="WP_047003785.1">
    <property type="nucleotide sequence ID" value="NZ_LBHB01000002.1"/>
</dbReference>
<comment type="caution">
    <text evidence="3">The sequence shown here is derived from an EMBL/GenBank/DDBJ whole genome shotgun (WGS) entry which is preliminary data.</text>
</comment>
<evidence type="ECO:0000313" key="3">
    <source>
        <dbReference type="EMBL" id="KLE34139.1"/>
    </source>
</evidence>
<dbReference type="EMBL" id="LBHB01000002">
    <property type="protein sequence ID" value="KLE34139.1"/>
    <property type="molecule type" value="Genomic_DNA"/>
</dbReference>
<accession>A0A0G9MUA9</accession>
<organism evidence="3 4">
    <name type="scientific">Aurantiacibacter luteus</name>
    <dbReference type="NCBI Taxonomy" id="1581420"/>
    <lineage>
        <taxon>Bacteria</taxon>
        <taxon>Pseudomonadati</taxon>
        <taxon>Pseudomonadota</taxon>
        <taxon>Alphaproteobacteria</taxon>
        <taxon>Sphingomonadales</taxon>
        <taxon>Erythrobacteraceae</taxon>
        <taxon>Aurantiacibacter</taxon>
    </lineage>
</organism>
<gene>
    <name evidence="3" type="ORF">AAW00_07610</name>
</gene>
<dbReference type="Pfam" id="PF00797">
    <property type="entry name" value="Acetyltransf_2"/>
    <property type="match status" value="1"/>
</dbReference>
<protein>
    <recommendedName>
        <fullName evidence="5">Arylamine N-acetyltransferase</fullName>
    </recommendedName>
</protein>